<accession>A0A117NHU8</accession>
<organism evidence="1">
    <name type="scientific">Picea glauca</name>
    <name type="common">White spruce</name>
    <name type="synonym">Pinus glauca</name>
    <dbReference type="NCBI Taxonomy" id="3330"/>
    <lineage>
        <taxon>Eukaryota</taxon>
        <taxon>Viridiplantae</taxon>
        <taxon>Streptophyta</taxon>
        <taxon>Embryophyta</taxon>
        <taxon>Tracheophyta</taxon>
        <taxon>Spermatophyta</taxon>
        <taxon>Pinopsida</taxon>
        <taxon>Pinidae</taxon>
        <taxon>Conifers I</taxon>
        <taxon>Pinales</taxon>
        <taxon>Pinaceae</taxon>
        <taxon>Picea</taxon>
    </lineage>
</organism>
<dbReference type="AlphaFoldDB" id="A0A117NHU8"/>
<sequence length="109" mass="12395">MNGNKENASYTVWVATAQGELFSYNSSLYDESDASHRSRIQGINVEILNIRLRFPKIEDALCIIYFAFTGIRVLILGCRDRVRSAIGSDWRIKLSSDSEGPQMDQSNRF</sequence>
<protein>
    <submittedName>
        <fullName evidence="1">Uncharacterized protein</fullName>
    </submittedName>
</protein>
<dbReference type="EMBL" id="LKAM01000004">
    <property type="protein sequence ID" value="KUM48952.1"/>
    <property type="molecule type" value="Genomic_DNA"/>
</dbReference>
<name>A0A117NHU8_PICGL</name>
<geneLocation type="mitochondrion" evidence="1"/>
<evidence type="ECO:0000313" key="1">
    <source>
        <dbReference type="EMBL" id="KUM48952.1"/>
    </source>
</evidence>
<proteinExistence type="predicted"/>
<gene>
    <name evidence="1" type="ORF">ABT39_MTgene4288</name>
</gene>
<keyword evidence="1" id="KW-0496">Mitochondrion</keyword>
<reference evidence="1" key="1">
    <citation type="journal article" date="2015" name="Genome Biol. Evol.">
        <title>Organellar Genomes of White Spruce (Picea glauca): Assembly and Annotation.</title>
        <authorList>
            <person name="Jackman S.D."/>
            <person name="Warren R.L."/>
            <person name="Gibb E.A."/>
            <person name="Vandervalk B.P."/>
            <person name="Mohamadi H."/>
            <person name="Chu J."/>
            <person name="Raymond A."/>
            <person name="Pleasance S."/>
            <person name="Coope R."/>
            <person name="Wildung M.R."/>
            <person name="Ritland C.E."/>
            <person name="Bousquet J."/>
            <person name="Jones S.J."/>
            <person name="Bohlmann J."/>
            <person name="Birol I."/>
        </authorList>
    </citation>
    <scope>NUCLEOTIDE SEQUENCE [LARGE SCALE GENOMIC DNA]</scope>
    <source>
        <tissue evidence="1">Flushing bud</tissue>
    </source>
</reference>
<comment type="caution">
    <text evidence="1">The sequence shown here is derived from an EMBL/GenBank/DDBJ whole genome shotgun (WGS) entry which is preliminary data.</text>
</comment>